<keyword evidence="1" id="KW-1133">Transmembrane helix</keyword>
<organism evidence="2 3">
    <name type="scientific">Paenibacillus woosongensis</name>
    <dbReference type="NCBI Taxonomy" id="307580"/>
    <lineage>
        <taxon>Bacteria</taxon>
        <taxon>Bacillati</taxon>
        <taxon>Bacillota</taxon>
        <taxon>Bacilli</taxon>
        <taxon>Bacillales</taxon>
        <taxon>Paenibacillaceae</taxon>
        <taxon>Paenibacillus</taxon>
    </lineage>
</organism>
<dbReference type="OrthoDB" id="2659138at2"/>
<evidence type="ECO:0000313" key="3">
    <source>
        <dbReference type="Proteomes" id="UP000447876"/>
    </source>
</evidence>
<feature type="transmembrane region" description="Helical" evidence="1">
    <location>
        <begin position="524"/>
        <end position="543"/>
    </location>
</feature>
<feature type="transmembrane region" description="Helical" evidence="1">
    <location>
        <begin position="66"/>
        <end position="85"/>
    </location>
</feature>
<proteinExistence type="predicted"/>
<sequence>MKNYKSLLVLDRFRGLFEKAGVDYAVMRHILQVKLMMDARRVPTFMNNRKGKKSPDREDAKDSNNFLSSLWIYGIFGAFSTPFILLGDNYIFQMSLLFGIFMFMTLTALISDFSSVLLDVRDRNILGTKPINRKTISMAKTVHVFIYMVFLTGALGNIPLIVGLLKHGVVFFIVFLLALILMDLFVVVLTAMLYVVVLRFFDGEKLKDMINYVQIGLTIAITIGYQLLIRLFNIVNLDVVFQPKWWQIFIVPIWFGAPFEVLLQGNRDPLFIFFTLLGLLVPILAIAMYIKLMPLLERNLQKLADPGERSDKAGAGWSRFIARLLPVGPQEKAFFRFAWTMIGNEREFKLKVYPSLGFSLIFPFIFIFTQLKDIGLRGLPGTKLHLFIYSCALLVPTVIMMLRYSGKYKAAWIYHTVPVAERSAIHRGTVLAALIRLVFPVYMLESVIFVFLFGPAIILDLIVFGLVIMFFSVVSFAFLSKVLPFSQPFEAAQQSEGLRVFMLMLLIAVLGGIHLAAASVSYGVYIYLVILLILNAVTWSRVFSSSKAK</sequence>
<dbReference type="RefSeq" id="WP_155612237.1">
    <property type="nucleotide sequence ID" value="NZ_WNZW01000008.1"/>
</dbReference>
<feature type="transmembrane region" description="Helical" evidence="1">
    <location>
        <begin position="386"/>
        <end position="404"/>
    </location>
</feature>
<protein>
    <submittedName>
        <fullName evidence="2">Uncharacterized protein</fullName>
    </submittedName>
</protein>
<dbReference type="EMBL" id="WNZW01000008">
    <property type="protein sequence ID" value="MUG46856.1"/>
    <property type="molecule type" value="Genomic_DNA"/>
</dbReference>
<keyword evidence="1" id="KW-0812">Transmembrane</keyword>
<dbReference type="Proteomes" id="UP000447876">
    <property type="component" value="Unassembled WGS sequence"/>
</dbReference>
<comment type="caution">
    <text evidence="2">The sequence shown here is derived from an EMBL/GenBank/DDBJ whole genome shotgun (WGS) entry which is preliminary data.</text>
</comment>
<feature type="transmembrane region" description="Helical" evidence="1">
    <location>
        <begin position="91"/>
        <end position="120"/>
    </location>
</feature>
<feature type="transmembrane region" description="Helical" evidence="1">
    <location>
        <begin position="270"/>
        <end position="290"/>
    </location>
</feature>
<reference evidence="2 3" key="1">
    <citation type="submission" date="2019-11" db="EMBL/GenBank/DDBJ databases">
        <title>Draft genome sequences of five Paenibacillus species of dairy origin.</title>
        <authorList>
            <person name="Olajide A.M."/>
            <person name="Chen S."/>
            <person name="Lapointe G."/>
        </authorList>
    </citation>
    <scope>NUCLEOTIDE SEQUENCE [LARGE SCALE GENOMIC DNA]</scope>
    <source>
        <strain evidence="2 3">12CR55</strain>
    </source>
</reference>
<feature type="transmembrane region" description="Helical" evidence="1">
    <location>
        <begin position="141"/>
        <end position="165"/>
    </location>
</feature>
<name>A0A7X2Z4T4_9BACL</name>
<feature type="transmembrane region" description="Helical" evidence="1">
    <location>
        <begin position="352"/>
        <end position="371"/>
    </location>
</feature>
<evidence type="ECO:0000256" key="1">
    <source>
        <dbReference type="SAM" id="Phobius"/>
    </source>
</evidence>
<feature type="transmembrane region" description="Helical" evidence="1">
    <location>
        <begin position="500"/>
        <end position="518"/>
    </location>
</feature>
<feature type="transmembrane region" description="Helical" evidence="1">
    <location>
        <begin position="448"/>
        <end position="479"/>
    </location>
</feature>
<dbReference type="AlphaFoldDB" id="A0A7X2Z4T4"/>
<feature type="transmembrane region" description="Helical" evidence="1">
    <location>
        <begin position="424"/>
        <end position="442"/>
    </location>
</feature>
<feature type="transmembrane region" description="Helical" evidence="1">
    <location>
        <begin position="171"/>
        <end position="197"/>
    </location>
</feature>
<gene>
    <name evidence="2" type="ORF">GNP95_17930</name>
</gene>
<feature type="transmembrane region" description="Helical" evidence="1">
    <location>
        <begin position="209"/>
        <end position="228"/>
    </location>
</feature>
<accession>A0A7X2Z4T4</accession>
<evidence type="ECO:0000313" key="2">
    <source>
        <dbReference type="EMBL" id="MUG46856.1"/>
    </source>
</evidence>
<keyword evidence="1" id="KW-0472">Membrane</keyword>